<feature type="repeat" description="ANK" evidence="1">
    <location>
        <begin position="137"/>
        <end position="169"/>
    </location>
</feature>
<evidence type="ECO:0000256" key="2">
    <source>
        <dbReference type="SAM" id="MobiDB-lite"/>
    </source>
</evidence>
<sequence length="192" mass="20378">MGRPSALEHDASHTSWGEPSPPASWHALSTNSERHQFVFSFAAAPNRPPAASSVYTDKLTALLAEKPLWLHEVLQKLSREVQSASAGVELPWSCDNLKDAVPLFAKQALLCAAEGGALEEATALIAAGTDLNAKDGRGLSALCTAAAHGHRQVVWRLVDAGADKDQVHTLSIARNGSQGRSCNHMQGMLPEA</sequence>
<dbReference type="Gene3D" id="1.25.40.20">
    <property type="entry name" value="Ankyrin repeat-containing domain"/>
    <property type="match status" value="1"/>
</dbReference>
<feature type="region of interest" description="Disordered" evidence="2">
    <location>
        <begin position="1"/>
        <end position="25"/>
    </location>
</feature>
<name>A0A1Q9ECN7_SYMMI</name>
<gene>
    <name evidence="3" type="ORF">AK812_SmicGene11614</name>
</gene>
<dbReference type="InterPro" id="IPR002110">
    <property type="entry name" value="Ankyrin_rpt"/>
</dbReference>
<dbReference type="AlphaFoldDB" id="A0A1Q9ECN7"/>
<evidence type="ECO:0000313" key="3">
    <source>
        <dbReference type="EMBL" id="OLQ05205.1"/>
    </source>
</evidence>
<reference evidence="3 4" key="1">
    <citation type="submission" date="2016-02" db="EMBL/GenBank/DDBJ databases">
        <title>Genome analysis of coral dinoflagellate symbionts highlights evolutionary adaptations to a symbiotic lifestyle.</title>
        <authorList>
            <person name="Aranda M."/>
            <person name="Li Y."/>
            <person name="Liew Y.J."/>
            <person name="Baumgarten S."/>
            <person name="Simakov O."/>
            <person name="Wilson M."/>
            <person name="Piel J."/>
            <person name="Ashoor H."/>
            <person name="Bougouffa S."/>
            <person name="Bajic V.B."/>
            <person name="Ryu T."/>
            <person name="Ravasi T."/>
            <person name="Bayer T."/>
            <person name="Micklem G."/>
            <person name="Kim H."/>
            <person name="Bhak J."/>
            <person name="Lajeunesse T.C."/>
            <person name="Voolstra C.R."/>
        </authorList>
    </citation>
    <scope>NUCLEOTIDE SEQUENCE [LARGE SCALE GENOMIC DNA]</scope>
    <source>
        <strain evidence="3 4">CCMP2467</strain>
    </source>
</reference>
<evidence type="ECO:0000313" key="4">
    <source>
        <dbReference type="Proteomes" id="UP000186817"/>
    </source>
</evidence>
<organism evidence="3 4">
    <name type="scientific">Symbiodinium microadriaticum</name>
    <name type="common">Dinoflagellate</name>
    <name type="synonym">Zooxanthella microadriatica</name>
    <dbReference type="NCBI Taxonomy" id="2951"/>
    <lineage>
        <taxon>Eukaryota</taxon>
        <taxon>Sar</taxon>
        <taxon>Alveolata</taxon>
        <taxon>Dinophyceae</taxon>
        <taxon>Suessiales</taxon>
        <taxon>Symbiodiniaceae</taxon>
        <taxon>Symbiodinium</taxon>
    </lineage>
</organism>
<dbReference type="Pfam" id="PF12796">
    <property type="entry name" value="Ank_2"/>
    <property type="match status" value="1"/>
</dbReference>
<dbReference type="SUPFAM" id="SSF48403">
    <property type="entry name" value="Ankyrin repeat"/>
    <property type="match status" value="1"/>
</dbReference>
<protein>
    <submittedName>
        <fullName evidence="3">Uncharacterized protein</fullName>
    </submittedName>
</protein>
<keyword evidence="4" id="KW-1185">Reference proteome</keyword>
<accession>A0A1Q9ECN7</accession>
<feature type="compositionally biased region" description="Basic and acidic residues" evidence="2">
    <location>
        <begin position="1"/>
        <end position="12"/>
    </location>
</feature>
<dbReference type="PROSITE" id="PS50297">
    <property type="entry name" value="ANK_REP_REGION"/>
    <property type="match status" value="1"/>
</dbReference>
<proteinExistence type="predicted"/>
<dbReference type="Proteomes" id="UP000186817">
    <property type="component" value="Unassembled WGS sequence"/>
</dbReference>
<evidence type="ECO:0000256" key="1">
    <source>
        <dbReference type="PROSITE-ProRule" id="PRU00023"/>
    </source>
</evidence>
<dbReference type="PROSITE" id="PS50088">
    <property type="entry name" value="ANK_REPEAT"/>
    <property type="match status" value="1"/>
</dbReference>
<dbReference type="SMART" id="SM00248">
    <property type="entry name" value="ANK"/>
    <property type="match status" value="2"/>
</dbReference>
<dbReference type="EMBL" id="LSRX01000191">
    <property type="protein sequence ID" value="OLQ05205.1"/>
    <property type="molecule type" value="Genomic_DNA"/>
</dbReference>
<comment type="caution">
    <text evidence="3">The sequence shown here is derived from an EMBL/GenBank/DDBJ whole genome shotgun (WGS) entry which is preliminary data.</text>
</comment>
<dbReference type="OrthoDB" id="194358at2759"/>
<dbReference type="InterPro" id="IPR036770">
    <property type="entry name" value="Ankyrin_rpt-contain_sf"/>
</dbReference>
<keyword evidence="1" id="KW-0040">ANK repeat</keyword>